<evidence type="ECO:0000313" key="3">
    <source>
        <dbReference type="EMBL" id="TRW24633.1"/>
    </source>
</evidence>
<dbReference type="EMBL" id="VJVZ01000005">
    <property type="protein sequence ID" value="TRW24633.1"/>
    <property type="molecule type" value="Genomic_DNA"/>
</dbReference>
<keyword evidence="1" id="KW-0472">Membrane</keyword>
<feature type="transmembrane region" description="Helical" evidence="1">
    <location>
        <begin position="323"/>
        <end position="343"/>
    </location>
</feature>
<proteinExistence type="predicted"/>
<dbReference type="GO" id="GO:0016747">
    <property type="term" value="F:acyltransferase activity, transferring groups other than amino-acyl groups"/>
    <property type="evidence" value="ECO:0007669"/>
    <property type="project" value="InterPro"/>
</dbReference>
<reference evidence="3 4" key="1">
    <citation type="submission" date="2019-07" db="EMBL/GenBank/DDBJ databases">
        <title>Flavobacterium sp. nov., isolated from glacier ice.</title>
        <authorList>
            <person name="Liu Q."/>
            <person name="Xin Y.-H."/>
        </authorList>
    </citation>
    <scope>NUCLEOTIDE SEQUENCE [LARGE SCALE GENOMIC DNA]</scope>
    <source>
        <strain evidence="3 4">ZT4R6</strain>
    </source>
</reference>
<dbReference type="InterPro" id="IPR050879">
    <property type="entry name" value="Acyltransferase_3"/>
</dbReference>
<feature type="transmembrane region" description="Helical" evidence="1">
    <location>
        <begin position="12"/>
        <end position="34"/>
    </location>
</feature>
<keyword evidence="3" id="KW-0808">Transferase</keyword>
<dbReference type="AlphaFoldDB" id="A0A552V2D8"/>
<feature type="transmembrane region" description="Helical" evidence="1">
    <location>
        <begin position="54"/>
        <end position="75"/>
    </location>
</feature>
<dbReference type="InterPro" id="IPR002656">
    <property type="entry name" value="Acyl_transf_3_dom"/>
</dbReference>
<organism evidence="3 4">
    <name type="scientific">Flavobacterium zepuense</name>
    <dbReference type="NCBI Taxonomy" id="2593302"/>
    <lineage>
        <taxon>Bacteria</taxon>
        <taxon>Pseudomonadati</taxon>
        <taxon>Bacteroidota</taxon>
        <taxon>Flavobacteriia</taxon>
        <taxon>Flavobacteriales</taxon>
        <taxon>Flavobacteriaceae</taxon>
        <taxon>Flavobacterium</taxon>
    </lineage>
</organism>
<evidence type="ECO:0000313" key="4">
    <source>
        <dbReference type="Proteomes" id="UP000320643"/>
    </source>
</evidence>
<dbReference type="Proteomes" id="UP000320643">
    <property type="component" value="Unassembled WGS sequence"/>
</dbReference>
<gene>
    <name evidence="3" type="ORF">FMM05_08960</name>
</gene>
<sequence>MHNTNIKSERNISGTTSIFLDILRLFAAMSVFLLHAYAKWYPGDVVDANEPGDYAHAAVVVFFVLSGFVISFTTIQKNRGALQYAQARLSRLYSILIPGLIITAIVEVLILYISPADFAEFSRGGSFPRYLLTLGYLNEIWFFSAGPPINGPLWSLTFEFWYYVIFGLWFYRSSGWKSIVLILLVCLFVGPKILIMMPIWLAGVLSYKLPRPNISSNMSWLLILACLIISFYLIGHVSPYPSTLGSYPLFWAGQFVTDYILGIFIAIMLWLLPNGTSQVSYISPGKLKVFREIADLTFPIYVLHMPFLFLYKSVVNYQENNFSQFLQASIIVFCLCSIFGFFLNRTRHVWNSLFGSMLFKLRSILNGNSYTRKLFNL</sequence>
<keyword evidence="1" id="KW-0812">Transmembrane</keyword>
<keyword evidence="1" id="KW-1133">Transmembrane helix</keyword>
<dbReference type="PANTHER" id="PTHR23028:SF134">
    <property type="entry name" value="PUTATIVE (AFU_ORTHOLOGUE AFUA_4G08520)-RELATED"/>
    <property type="match status" value="1"/>
</dbReference>
<feature type="transmembrane region" description="Helical" evidence="1">
    <location>
        <begin position="153"/>
        <end position="172"/>
    </location>
</feature>
<evidence type="ECO:0000256" key="1">
    <source>
        <dbReference type="SAM" id="Phobius"/>
    </source>
</evidence>
<protein>
    <submittedName>
        <fullName evidence="3">Acyltransferase</fullName>
    </submittedName>
</protein>
<feature type="transmembrane region" description="Helical" evidence="1">
    <location>
        <begin position="249"/>
        <end position="272"/>
    </location>
</feature>
<dbReference type="RefSeq" id="WP_143373037.1">
    <property type="nucleotide sequence ID" value="NZ_VJVZ01000005.1"/>
</dbReference>
<accession>A0A552V2D8</accession>
<feature type="domain" description="Acyltransferase 3" evidence="2">
    <location>
        <begin position="19"/>
        <end position="339"/>
    </location>
</feature>
<comment type="caution">
    <text evidence="3">The sequence shown here is derived from an EMBL/GenBank/DDBJ whole genome shotgun (WGS) entry which is preliminary data.</text>
</comment>
<keyword evidence="3" id="KW-0012">Acyltransferase</keyword>
<feature type="transmembrane region" description="Helical" evidence="1">
    <location>
        <begin position="95"/>
        <end position="115"/>
    </location>
</feature>
<dbReference type="Pfam" id="PF01757">
    <property type="entry name" value="Acyl_transf_3"/>
    <property type="match status" value="1"/>
</dbReference>
<feature type="transmembrane region" description="Helical" evidence="1">
    <location>
        <begin position="219"/>
        <end position="237"/>
    </location>
</feature>
<dbReference type="PANTHER" id="PTHR23028">
    <property type="entry name" value="ACETYLTRANSFERASE"/>
    <property type="match status" value="1"/>
</dbReference>
<keyword evidence="4" id="KW-1185">Reference proteome</keyword>
<feature type="transmembrane region" description="Helical" evidence="1">
    <location>
        <begin position="293"/>
        <end position="311"/>
    </location>
</feature>
<name>A0A552V2D8_9FLAO</name>
<dbReference type="OrthoDB" id="9796461at2"/>
<evidence type="ECO:0000259" key="2">
    <source>
        <dbReference type="Pfam" id="PF01757"/>
    </source>
</evidence>
<feature type="transmembrane region" description="Helical" evidence="1">
    <location>
        <begin position="178"/>
        <end position="207"/>
    </location>
</feature>